<dbReference type="AlphaFoldDB" id="A0A060BPE4"/>
<name>A0A060BPE4_9PROT</name>
<organism evidence="1">
    <name type="scientific">uncultured Acidiphilium sp</name>
    <dbReference type="NCBI Taxonomy" id="240137"/>
    <lineage>
        <taxon>Bacteria</taxon>
        <taxon>Pseudomonadati</taxon>
        <taxon>Pseudomonadota</taxon>
        <taxon>Alphaproteobacteria</taxon>
        <taxon>Acetobacterales</taxon>
        <taxon>Acidocellaceae</taxon>
        <taxon>Acidiphilium</taxon>
        <taxon>environmental samples</taxon>
    </lineage>
</organism>
<proteinExistence type="predicted"/>
<sequence length="103" mass="11735">MEDWRLCGDWRLYLQLLTGQTGRVAYIPEALNTHRRHADGVTAKLDATAHLREIERLHDVATNLLALNDTARQAQAAYRARLSSQFTRTGKKALKPVARRKKV</sequence>
<protein>
    <submittedName>
        <fullName evidence="1">CAZy families GT2|GT4 protein</fullName>
    </submittedName>
</protein>
<dbReference type="EMBL" id="KF118939">
    <property type="protein sequence ID" value="AIA86203.1"/>
    <property type="molecule type" value="Genomic_DNA"/>
</dbReference>
<evidence type="ECO:0000313" key="1">
    <source>
        <dbReference type="EMBL" id="AIA86203.1"/>
    </source>
</evidence>
<accession>A0A060BPE4</accession>
<reference evidence="1" key="1">
    <citation type="journal article" date="2013" name="Environ. Microbiol.">
        <title>Seasonally variable intestinal metagenomes of the red palm weevil (Rhynchophorus ferrugineus).</title>
        <authorList>
            <person name="Jia S."/>
            <person name="Zhang X."/>
            <person name="Zhang G."/>
            <person name="Yin A."/>
            <person name="Zhang S."/>
            <person name="Li F."/>
            <person name="Wang L."/>
            <person name="Zhao D."/>
            <person name="Yun Q."/>
            <person name="Tala"/>
            <person name="Wang J."/>
            <person name="Sun G."/>
            <person name="Baabdullah M."/>
            <person name="Yu X."/>
            <person name="Hu S."/>
            <person name="Al-Mssallem I.S."/>
            <person name="Yu J."/>
        </authorList>
    </citation>
    <scope>NUCLEOTIDE SEQUENCE</scope>
</reference>